<organism evidence="1 2">
    <name type="scientific">Deinococcus hopiensis KR-140</name>
    <dbReference type="NCBI Taxonomy" id="695939"/>
    <lineage>
        <taxon>Bacteria</taxon>
        <taxon>Thermotogati</taxon>
        <taxon>Deinococcota</taxon>
        <taxon>Deinococci</taxon>
        <taxon>Deinococcales</taxon>
        <taxon>Deinococcaceae</taxon>
        <taxon>Deinococcus</taxon>
    </lineage>
</organism>
<name>A0A1W1UGX7_9DEIO</name>
<sequence length="62" mass="6798">MRPKGTSKAGERAPHLALHFRPTRDLAAPEFPSVTTWTNLPFTLNMVTIKAVLAQSLKGSHT</sequence>
<dbReference type="EMBL" id="FWWU01000004">
    <property type="protein sequence ID" value="SMB80346.1"/>
    <property type="molecule type" value="Genomic_DNA"/>
</dbReference>
<reference evidence="1 2" key="1">
    <citation type="submission" date="2017-04" db="EMBL/GenBank/DDBJ databases">
        <authorList>
            <person name="Afonso C.L."/>
            <person name="Miller P.J."/>
            <person name="Scott M.A."/>
            <person name="Spackman E."/>
            <person name="Goraichik I."/>
            <person name="Dimitrov K.M."/>
            <person name="Suarez D.L."/>
            <person name="Swayne D.E."/>
        </authorList>
    </citation>
    <scope>NUCLEOTIDE SEQUENCE [LARGE SCALE GENOMIC DNA]</scope>
    <source>
        <strain evidence="1 2">KR-140</strain>
    </source>
</reference>
<keyword evidence="2" id="KW-1185">Reference proteome</keyword>
<evidence type="ECO:0000313" key="1">
    <source>
        <dbReference type="EMBL" id="SMB80346.1"/>
    </source>
</evidence>
<dbReference type="Proteomes" id="UP000192582">
    <property type="component" value="Unassembled WGS sequence"/>
</dbReference>
<dbReference type="AlphaFoldDB" id="A0A1W1UGX7"/>
<gene>
    <name evidence="1" type="ORF">SAMN00790413_05501</name>
</gene>
<protein>
    <submittedName>
        <fullName evidence="1">Uncharacterized protein</fullName>
    </submittedName>
</protein>
<evidence type="ECO:0000313" key="2">
    <source>
        <dbReference type="Proteomes" id="UP000192582"/>
    </source>
</evidence>
<accession>A0A1W1UGX7</accession>
<proteinExistence type="predicted"/>